<dbReference type="GO" id="GO:0004523">
    <property type="term" value="F:RNA-DNA hybrid ribonuclease activity"/>
    <property type="evidence" value="ECO:0007669"/>
    <property type="project" value="InterPro"/>
</dbReference>
<dbReference type="InterPro" id="IPR002156">
    <property type="entry name" value="RNaseH_domain"/>
</dbReference>
<dbReference type="Proteomes" id="UP000558509">
    <property type="component" value="Unassembled WGS sequence"/>
</dbReference>
<keyword evidence="4" id="KW-0479">Metal-binding</keyword>
<feature type="non-terminal residue" evidence="11">
    <location>
        <position position="236"/>
    </location>
</feature>
<evidence type="ECO:0000256" key="8">
    <source>
        <dbReference type="PROSITE-ProRule" id="PRU00450"/>
    </source>
</evidence>
<dbReference type="InterPro" id="IPR017856">
    <property type="entry name" value="Integrase-like_N"/>
</dbReference>
<keyword evidence="6" id="KW-0378">Hydrolase</keyword>
<evidence type="ECO:0000259" key="9">
    <source>
        <dbReference type="PROSITE" id="PS50876"/>
    </source>
</evidence>
<dbReference type="InterPro" id="IPR003308">
    <property type="entry name" value="Integrase_Zn-bd_dom_N"/>
</dbReference>
<keyword evidence="1" id="KW-0808">Transferase</keyword>
<dbReference type="InterPro" id="IPR036397">
    <property type="entry name" value="RNaseH_sf"/>
</dbReference>
<dbReference type="Gene3D" id="3.30.420.10">
    <property type="entry name" value="Ribonuclease H-like superfamily/Ribonuclease H"/>
    <property type="match status" value="1"/>
</dbReference>
<evidence type="ECO:0000313" key="11">
    <source>
        <dbReference type="EMBL" id="NXA72726.1"/>
    </source>
</evidence>
<evidence type="ECO:0000256" key="3">
    <source>
        <dbReference type="ARBA" id="ARBA00022722"/>
    </source>
</evidence>
<keyword evidence="5" id="KW-0255">Endonuclease</keyword>
<dbReference type="GO" id="GO:0035613">
    <property type="term" value="F:RNA stem-loop binding"/>
    <property type="evidence" value="ECO:0007669"/>
    <property type="project" value="TreeGrafter"/>
</dbReference>
<gene>
    <name evidence="11" type="primary">Ervk18_2</name>
    <name evidence="11" type="ORF">THRLUD_R15625</name>
</gene>
<evidence type="ECO:0000256" key="7">
    <source>
        <dbReference type="ARBA" id="ARBA00022918"/>
    </source>
</evidence>
<dbReference type="Gene3D" id="1.10.10.200">
    <property type="match status" value="1"/>
</dbReference>
<evidence type="ECO:0000256" key="1">
    <source>
        <dbReference type="ARBA" id="ARBA00022679"/>
    </source>
</evidence>
<evidence type="ECO:0000259" key="10">
    <source>
        <dbReference type="PROSITE" id="PS50879"/>
    </source>
</evidence>
<evidence type="ECO:0000313" key="12">
    <source>
        <dbReference type="Proteomes" id="UP000558509"/>
    </source>
</evidence>
<name>A0A7K7Y4A6_THRLU</name>
<organism evidence="11 12">
    <name type="scientific">Thryothorus ludovicianus</name>
    <name type="common">Carolina wren</name>
    <name type="synonym">Sylvia ludoviciana</name>
    <dbReference type="NCBI Taxonomy" id="74200"/>
    <lineage>
        <taxon>Eukaryota</taxon>
        <taxon>Metazoa</taxon>
        <taxon>Chordata</taxon>
        <taxon>Craniata</taxon>
        <taxon>Vertebrata</taxon>
        <taxon>Euteleostomi</taxon>
        <taxon>Archelosauria</taxon>
        <taxon>Archosauria</taxon>
        <taxon>Dinosauria</taxon>
        <taxon>Saurischia</taxon>
        <taxon>Theropoda</taxon>
        <taxon>Coelurosauria</taxon>
        <taxon>Aves</taxon>
        <taxon>Neognathae</taxon>
        <taxon>Neoaves</taxon>
        <taxon>Telluraves</taxon>
        <taxon>Australaves</taxon>
        <taxon>Passeriformes</taxon>
        <taxon>Certhiidae</taxon>
        <taxon>Troglodytinae</taxon>
        <taxon>Thryothorus</taxon>
    </lineage>
</organism>
<protein>
    <submittedName>
        <fullName evidence="11">POK18 protein</fullName>
    </submittedName>
</protein>
<accession>A0A7K7Y4A6</accession>
<dbReference type="Pfam" id="PF02022">
    <property type="entry name" value="Integrase_Zn"/>
    <property type="match status" value="1"/>
</dbReference>
<dbReference type="AlphaFoldDB" id="A0A7K7Y4A6"/>
<evidence type="ECO:0000256" key="4">
    <source>
        <dbReference type="ARBA" id="ARBA00022723"/>
    </source>
</evidence>
<dbReference type="SUPFAM" id="SSF53098">
    <property type="entry name" value="Ribonuclease H-like"/>
    <property type="match status" value="1"/>
</dbReference>
<keyword evidence="3" id="KW-0540">Nuclease</keyword>
<dbReference type="InterPro" id="IPR012337">
    <property type="entry name" value="RNaseH-like_sf"/>
</dbReference>
<keyword evidence="8" id="KW-0862">Zinc</keyword>
<dbReference type="GO" id="GO:0008270">
    <property type="term" value="F:zinc ion binding"/>
    <property type="evidence" value="ECO:0007669"/>
    <property type="project" value="UniProtKB-KW"/>
</dbReference>
<sequence>RWFRHWCMANRSVLQMAMINFPGKVLFHHSAHKFLQLHLELQLAEPSLYSSVPLQGHTVFTDGSGWTGKAVVTWMEGGQWHDLIGHRGGSPHIAELQAVIMAFKAWPSENLNLVSDSQYVCNVIHRLDYAALKEVNNKDLFHLLKVLWLILHKQTASYYILHIHSHTNLPGFIVEGNVSADKLRALVWAAPVPDKFQQVIQSHWFFHQGARALQHQFHLISAAARDIVASYSVSSM</sequence>
<evidence type="ECO:0000256" key="5">
    <source>
        <dbReference type="ARBA" id="ARBA00022759"/>
    </source>
</evidence>
<dbReference type="PANTHER" id="PTHR41694:SF3">
    <property type="entry name" value="RNA-DIRECTED DNA POLYMERASE-RELATED"/>
    <property type="match status" value="1"/>
</dbReference>
<dbReference type="PROSITE" id="PS50876">
    <property type="entry name" value="ZF_INTEGRASE"/>
    <property type="match status" value="1"/>
</dbReference>
<keyword evidence="2" id="KW-0548">Nucleotidyltransferase</keyword>
<dbReference type="PANTHER" id="PTHR41694">
    <property type="entry name" value="ENDOGENOUS RETROVIRUS GROUP K MEMBER POL PROTEIN"/>
    <property type="match status" value="1"/>
</dbReference>
<reference evidence="11 12" key="1">
    <citation type="submission" date="2019-09" db="EMBL/GenBank/DDBJ databases">
        <title>Bird 10,000 Genomes (B10K) Project - Family phase.</title>
        <authorList>
            <person name="Zhang G."/>
        </authorList>
    </citation>
    <scope>NUCLEOTIDE SEQUENCE [LARGE SCALE GENOMIC DNA]</scope>
    <source>
        <strain evidence="11">B10K-DU-001-68</strain>
        <tissue evidence="11">Muscle</tissue>
    </source>
</reference>
<keyword evidence="7" id="KW-0695">RNA-directed DNA polymerase</keyword>
<evidence type="ECO:0000256" key="2">
    <source>
        <dbReference type="ARBA" id="ARBA00022695"/>
    </source>
</evidence>
<feature type="domain" description="Integrase-type" evidence="9">
    <location>
        <begin position="194"/>
        <end position="235"/>
    </location>
</feature>
<dbReference type="Pfam" id="PF00075">
    <property type="entry name" value="RNase_H"/>
    <property type="match status" value="1"/>
</dbReference>
<evidence type="ECO:0000256" key="6">
    <source>
        <dbReference type="ARBA" id="ARBA00022801"/>
    </source>
</evidence>
<proteinExistence type="predicted"/>
<feature type="domain" description="RNase H type-1" evidence="10">
    <location>
        <begin position="53"/>
        <end position="189"/>
    </location>
</feature>
<comment type="caution">
    <text evidence="11">The sequence shown here is derived from an EMBL/GenBank/DDBJ whole genome shotgun (WGS) entry which is preliminary data.</text>
</comment>
<feature type="non-terminal residue" evidence="11">
    <location>
        <position position="1"/>
    </location>
</feature>
<dbReference type="GO" id="GO:0003964">
    <property type="term" value="F:RNA-directed DNA polymerase activity"/>
    <property type="evidence" value="ECO:0007669"/>
    <property type="project" value="UniProtKB-KW"/>
</dbReference>
<keyword evidence="12" id="KW-1185">Reference proteome</keyword>
<dbReference type="PROSITE" id="PS50879">
    <property type="entry name" value="RNASE_H_1"/>
    <property type="match status" value="1"/>
</dbReference>
<keyword evidence="8" id="KW-0863">Zinc-finger</keyword>
<dbReference type="EMBL" id="VZTB01001885">
    <property type="protein sequence ID" value="NXA72726.1"/>
    <property type="molecule type" value="Genomic_DNA"/>
</dbReference>
<dbReference type="SUPFAM" id="SSF46919">
    <property type="entry name" value="N-terminal Zn binding domain of HIV integrase"/>
    <property type="match status" value="1"/>
</dbReference>